<evidence type="ECO:0000256" key="1">
    <source>
        <dbReference type="SAM" id="Phobius"/>
    </source>
</evidence>
<dbReference type="EMBL" id="QICC01000005">
    <property type="protein sequence ID" value="RNM42908.1"/>
    <property type="molecule type" value="Genomic_DNA"/>
</dbReference>
<protein>
    <submittedName>
        <fullName evidence="4">CPBP family intramembrane metalloprotease domain-containing protein</fullName>
    </submittedName>
</protein>
<feature type="transmembrane region" description="Helical" evidence="1">
    <location>
        <begin position="177"/>
        <end position="193"/>
    </location>
</feature>
<comment type="caution">
    <text evidence="4">The sequence shown here is derived from an EMBL/GenBank/DDBJ whole genome shotgun (WGS) entry which is preliminary data.</text>
</comment>
<feature type="transmembrane region" description="Helical" evidence="1">
    <location>
        <begin position="213"/>
        <end position="233"/>
    </location>
</feature>
<dbReference type="EMBL" id="PPTT01000013">
    <property type="protein sequence ID" value="RDB68815.1"/>
    <property type="molecule type" value="Genomic_DNA"/>
</dbReference>
<dbReference type="Proteomes" id="UP000253817">
    <property type="component" value="Unassembled WGS sequence"/>
</dbReference>
<dbReference type="GO" id="GO:0080120">
    <property type="term" value="P:CAAX-box protein maturation"/>
    <property type="evidence" value="ECO:0007669"/>
    <property type="project" value="UniProtKB-ARBA"/>
</dbReference>
<dbReference type="Pfam" id="PF02517">
    <property type="entry name" value="Rce1-like"/>
    <property type="match status" value="1"/>
</dbReference>
<feature type="transmembrane region" description="Helical" evidence="1">
    <location>
        <begin position="81"/>
        <end position="103"/>
    </location>
</feature>
<evidence type="ECO:0000313" key="3">
    <source>
        <dbReference type="EMBL" id="RDB68815.1"/>
    </source>
</evidence>
<feature type="domain" description="CAAX prenyl protease 2/Lysostaphin resistance protein A-like" evidence="2">
    <location>
        <begin position="146"/>
        <end position="252"/>
    </location>
</feature>
<reference evidence="4" key="3">
    <citation type="journal article" date="2019" name="Microbiol. Resour. Announc.">
        <title>Draft Genome Sequences of Type Strains of Gordonibacter faecihominis, Paraeggerthella hongkongensis, Parvibacter caecicola,Slackia equolifaciens, Slackia faecicanis, and Slackia isoflavoniconvertens.</title>
        <authorList>
            <person name="Danylec N."/>
            <person name="Stoll D.A."/>
            <person name="Dotsch A."/>
            <person name="Huch M."/>
        </authorList>
    </citation>
    <scope>NUCLEOTIDE SEQUENCE</scope>
    <source>
        <strain evidence="4">DSM 16107</strain>
    </source>
</reference>
<accession>A0A3N0J0X8</accession>
<evidence type="ECO:0000313" key="6">
    <source>
        <dbReference type="Proteomes" id="UP000270112"/>
    </source>
</evidence>
<dbReference type="InterPro" id="IPR042150">
    <property type="entry name" value="MmRce1-like"/>
</dbReference>
<keyword evidence="4" id="KW-0645">Protease</keyword>
<keyword evidence="1" id="KW-0812">Transmembrane</keyword>
<reference evidence="6" key="2">
    <citation type="submission" date="2018-05" db="EMBL/GenBank/DDBJ databases">
        <title>Genome Sequencing of selected type strains of the family Eggerthellaceae.</title>
        <authorList>
            <person name="Danylec N."/>
            <person name="Stoll D.A."/>
            <person name="Doetsch A."/>
            <person name="Huch M."/>
        </authorList>
    </citation>
    <scope>NUCLEOTIDE SEQUENCE [LARGE SCALE GENOMIC DNA]</scope>
    <source>
        <strain evidence="6">DSM 16107</strain>
    </source>
</reference>
<evidence type="ECO:0000259" key="2">
    <source>
        <dbReference type="Pfam" id="PF02517"/>
    </source>
</evidence>
<sequence length="330" mass="35028">MKRIVLFLAITFGLTWAYEFGVVYPVSSGALTGIPPVAAQFVTGAAMFFPAIGVLITRLVTGEGFKNSVIKPRGFKKALPWFAVAWFGPVVLSIVGAAVYFFIFPQDFDPAMTTFVASTQQQAAATGAEMPADTITMMLLAQLPFAIFLAPVLNIFTTFGEEWGWRGYLVPKVSTRLRIVPTLLITGVIWGLWHAPLTIIGHNYGVGYPTWPIGGIAAMCLFCIVIGIFLTYVTVRTGSCLAAAIGHGAINGFVSAALLFSVTGGNPFVGPMPVGIVGGCAFIVVAAFMLRDLHRREKTGTLDMPKAGLPDGVTKADLAREAASATTPTA</sequence>
<dbReference type="AlphaFoldDB" id="A0A3N0J0X8"/>
<dbReference type="GO" id="GO:0008237">
    <property type="term" value="F:metallopeptidase activity"/>
    <property type="evidence" value="ECO:0007669"/>
    <property type="project" value="UniProtKB-KW"/>
</dbReference>
<feature type="transmembrane region" description="Helical" evidence="1">
    <location>
        <begin position="135"/>
        <end position="156"/>
    </location>
</feature>
<feature type="transmembrane region" description="Helical" evidence="1">
    <location>
        <begin position="240"/>
        <end position="262"/>
    </location>
</feature>
<organism evidence="4 6">
    <name type="scientific">Eggerthella sinensis</name>
    <dbReference type="NCBI Taxonomy" id="242230"/>
    <lineage>
        <taxon>Bacteria</taxon>
        <taxon>Bacillati</taxon>
        <taxon>Actinomycetota</taxon>
        <taxon>Coriobacteriia</taxon>
        <taxon>Eggerthellales</taxon>
        <taxon>Eggerthellaceae</taxon>
        <taxon>Eggerthella</taxon>
    </lineage>
</organism>
<keyword evidence="4" id="KW-0482">Metalloprotease</keyword>
<keyword evidence="1" id="KW-0472">Membrane</keyword>
<dbReference type="OrthoDB" id="3693644at2"/>
<evidence type="ECO:0000313" key="4">
    <source>
        <dbReference type="EMBL" id="RNM42908.1"/>
    </source>
</evidence>
<gene>
    <name evidence="3" type="ORF">C1876_09000</name>
    <name evidence="4" type="ORF">DMP09_02245</name>
</gene>
<feature type="transmembrane region" description="Helical" evidence="1">
    <location>
        <begin position="268"/>
        <end position="290"/>
    </location>
</feature>
<dbReference type="PANTHER" id="PTHR35797:SF1">
    <property type="entry name" value="PROTEASE"/>
    <property type="match status" value="1"/>
</dbReference>
<reference evidence="3 5" key="1">
    <citation type="journal article" date="2018" name="Elife">
        <title>Discovery and characterization of a prevalent human gut bacterial enzyme sufficient for the inactivation of a family of plant toxins.</title>
        <authorList>
            <person name="Koppel N."/>
            <person name="Bisanz J.E."/>
            <person name="Pandelia M.E."/>
            <person name="Turnbaugh P.J."/>
            <person name="Balskus E.P."/>
        </authorList>
    </citation>
    <scope>NUCLEOTIDE SEQUENCE [LARGE SCALE GENOMIC DNA]</scope>
    <source>
        <strain evidence="3 5">DSM 16107</strain>
    </source>
</reference>
<name>A0A3N0J0X8_9ACTN</name>
<keyword evidence="1" id="KW-1133">Transmembrane helix</keyword>
<keyword evidence="4" id="KW-0378">Hydrolase</keyword>
<keyword evidence="5" id="KW-1185">Reference proteome</keyword>
<proteinExistence type="predicted"/>
<dbReference type="InterPro" id="IPR003675">
    <property type="entry name" value="Rce1/LyrA-like_dom"/>
</dbReference>
<dbReference type="PANTHER" id="PTHR35797">
    <property type="entry name" value="PROTEASE-RELATED"/>
    <property type="match status" value="1"/>
</dbReference>
<dbReference type="Proteomes" id="UP000270112">
    <property type="component" value="Unassembled WGS sequence"/>
</dbReference>
<dbReference type="RefSeq" id="WP_114546388.1">
    <property type="nucleotide sequence ID" value="NZ_PPTT01000013.1"/>
</dbReference>
<feature type="transmembrane region" description="Helical" evidence="1">
    <location>
        <begin position="41"/>
        <end position="60"/>
    </location>
</feature>
<dbReference type="GO" id="GO:0006508">
    <property type="term" value="P:proteolysis"/>
    <property type="evidence" value="ECO:0007669"/>
    <property type="project" value="UniProtKB-KW"/>
</dbReference>
<evidence type="ECO:0000313" key="5">
    <source>
        <dbReference type="Proteomes" id="UP000253817"/>
    </source>
</evidence>
<dbReference type="GO" id="GO:0004175">
    <property type="term" value="F:endopeptidase activity"/>
    <property type="evidence" value="ECO:0007669"/>
    <property type="project" value="UniProtKB-ARBA"/>
</dbReference>